<keyword evidence="2" id="KW-1185">Reference proteome</keyword>
<gene>
    <name evidence="1" type="ORF">SB593_03845</name>
</gene>
<dbReference type="Gene3D" id="3.40.190.10">
    <property type="entry name" value="Periplasmic binding protein-like II"/>
    <property type="match status" value="1"/>
</dbReference>
<evidence type="ECO:0000313" key="1">
    <source>
        <dbReference type="EMBL" id="MEB2578098.1"/>
    </source>
</evidence>
<organism evidence="1 2">
    <name type="scientific">Burkholderia anthinoferrum</name>
    <dbReference type="NCBI Taxonomy" id="3090833"/>
    <lineage>
        <taxon>Bacteria</taxon>
        <taxon>Pseudomonadati</taxon>
        <taxon>Pseudomonadota</taxon>
        <taxon>Betaproteobacteria</taxon>
        <taxon>Burkholderiales</taxon>
        <taxon>Burkholderiaceae</taxon>
        <taxon>Burkholderia</taxon>
    </lineage>
</organism>
<evidence type="ECO:0000313" key="2">
    <source>
        <dbReference type="Proteomes" id="UP001304467"/>
    </source>
</evidence>
<comment type="caution">
    <text evidence="1">The sequence shown here is derived from an EMBL/GenBank/DDBJ whole genome shotgun (WGS) entry which is preliminary data.</text>
</comment>
<accession>A0ABU5WIF2</accession>
<dbReference type="Proteomes" id="UP001304467">
    <property type="component" value="Unassembled WGS sequence"/>
</dbReference>
<dbReference type="RefSeq" id="WP_226094208.1">
    <property type="nucleotide sequence ID" value="NZ_JAWRKY010000002.1"/>
</dbReference>
<evidence type="ECO:0008006" key="3">
    <source>
        <dbReference type="Google" id="ProtNLM"/>
    </source>
</evidence>
<protein>
    <recommendedName>
        <fullName evidence="3">LysR family transcriptional regulator</fullName>
    </recommendedName>
</protein>
<name>A0ABU5WIF2_9BURK</name>
<sequence length="72" mass="8385">MTRLSGSARAQARQHRDLTAAPTYELYLHWHPRFHHEPANRWIRDAMSELVKGPMQHAPLPNTKRMRTTGAQ</sequence>
<reference evidence="1 2" key="1">
    <citation type="journal article" date="2023" name="Front. Microbiol.">
        <title>Genomic analyses of Burkholderia respiratory isolates indicates two evolutionarily distinct B. anthina clades.</title>
        <authorList>
            <person name="Pham A."/>
            <person name="Volmer J.G."/>
            <person name="Chambers D.C."/>
            <person name="Smith D.J."/>
            <person name="Reid D.W."/>
            <person name="Burr L."/>
            <person name="Wells T.J."/>
        </authorList>
    </citation>
    <scope>NUCLEOTIDE SEQUENCE [LARGE SCALE GENOMIC DNA]</scope>
    <source>
        <strain evidence="1 2">BCCIQ07A</strain>
    </source>
</reference>
<dbReference type="EMBL" id="JAWRLE010000004">
    <property type="protein sequence ID" value="MEB2578098.1"/>
    <property type="molecule type" value="Genomic_DNA"/>
</dbReference>
<proteinExistence type="predicted"/>